<proteinExistence type="inferred from homology"/>
<keyword evidence="3 6" id="KW-0694">RNA-binding</keyword>
<dbReference type="Gene3D" id="1.10.940.10">
    <property type="entry name" value="NusB-like"/>
    <property type="match status" value="1"/>
</dbReference>
<keyword evidence="2 6" id="KW-0889">Transcription antitermination</keyword>
<evidence type="ECO:0000256" key="3">
    <source>
        <dbReference type="ARBA" id="ARBA00022884"/>
    </source>
</evidence>
<comment type="function">
    <text evidence="6">Involved in transcription antitermination. Required for transcription of ribosomal RNA (rRNA) genes. Binds specifically to the boxA antiterminator sequence of the ribosomal RNA (rrn) operons.</text>
</comment>
<dbReference type="InterPro" id="IPR006027">
    <property type="entry name" value="NusB_RsmB_TIM44"/>
</dbReference>
<dbReference type="GO" id="GO:0003723">
    <property type="term" value="F:RNA binding"/>
    <property type="evidence" value="ECO:0007669"/>
    <property type="project" value="UniProtKB-UniRule"/>
</dbReference>
<dbReference type="GO" id="GO:0031564">
    <property type="term" value="P:transcription antitermination"/>
    <property type="evidence" value="ECO:0007669"/>
    <property type="project" value="UniProtKB-KW"/>
</dbReference>
<dbReference type="CDD" id="cd00619">
    <property type="entry name" value="Terminator_NusB"/>
    <property type="match status" value="1"/>
</dbReference>
<feature type="domain" description="NusB/RsmB/TIM44" evidence="7">
    <location>
        <begin position="1"/>
        <end position="120"/>
    </location>
</feature>
<dbReference type="PANTHER" id="PTHR11078:SF3">
    <property type="entry name" value="ANTITERMINATION NUSB DOMAIN-CONTAINING PROTEIN"/>
    <property type="match status" value="1"/>
</dbReference>
<gene>
    <name evidence="6" type="primary">nusB</name>
    <name evidence="8" type="ORF">HNR65_000611</name>
</gene>
<dbReference type="GO" id="GO:0006353">
    <property type="term" value="P:DNA-templated transcription termination"/>
    <property type="evidence" value="ECO:0007669"/>
    <property type="project" value="UniProtKB-UniRule"/>
</dbReference>
<dbReference type="SUPFAM" id="SSF48013">
    <property type="entry name" value="NusB-like"/>
    <property type="match status" value="1"/>
</dbReference>
<accession>A0A7W0C6Y7</accession>
<evidence type="ECO:0000256" key="2">
    <source>
        <dbReference type="ARBA" id="ARBA00022814"/>
    </source>
</evidence>
<dbReference type="InterPro" id="IPR035926">
    <property type="entry name" value="NusB-like_sf"/>
</dbReference>
<dbReference type="PANTHER" id="PTHR11078">
    <property type="entry name" value="N UTILIZATION SUBSTANCE PROTEIN B-RELATED"/>
    <property type="match status" value="1"/>
</dbReference>
<dbReference type="NCBIfam" id="TIGR01951">
    <property type="entry name" value="nusB"/>
    <property type="match status" value="1"/>
</dbReference>
<sequence>MALQALFCMDTLGDDSEEMIQELCTLLEPQEKVRPFGLELVRGVVAKKAEIDGRLAETSSNWKLARMDYVDRNVIRIAVYEMLFCNDIPEKVAINEAIDIGKKYGTEKSGAFINGILDSIWQRYVHCNSKRSPECETDKSS</sequence>
<comment type="similarity">
    <text evidence="1 6">Belongs to the NusB family.</text>
</comment>
<evidence type="ECO:0000313" key="9">
    <source>
        <dbReference type="Proteomes" id="UP000525298"/>
    </source>
</evidence>
<reference evidence="8 9" key="1">
    <citation type="submission" date="2020-07" db="EMBL/GenBank/DDBJ databases">
        <title>Genomic Encyclopedia of Type Strains, Phase IV (KMG-IV): sequencing the most valuable type-strain genomes for metagenomic binning, comparative biology and taxonomic classification.</title>
        <authorList>
            <person name="Goeker M."/>
        </authorList>
    </citation>
    <scope>NUCLEOTIDE SEQUENCE [LARGE SCALE GENOMIC DNA]</scope>
    <source>
        <strain evidence="8 9">DSM 17721</strain>
    </source>
</reference>
<dbReference type="EMBL" id="JACDUS010000001">
    <property type="protein sequence ID" value="MBA2880304.1"/>
    <property type="molecule type" value="Genomic_DNA"/>
</dbReference>
<dbReference type="InterPro" id="IPR011605">
    <property type="entry name" value="NusB_fam"/>
</dbReference>
<dbReference type="GO" id="GO:0005829">
    <property type="term" value="C:cytosol"/>
    <property type="evidence" value="ECO:0007669"/>
    <property type="project" value="TreeGrafter"/>
</dbReference>
<evidence type="ECO:0000259" key="7">
    <source>
        <dbReference type="Pfam" id="PF01029"/>
    </source>
</evidence>
<keyword evidence="5 6" id="KW-0804">Transcription</keyword>
<keyword evidence="4 6" id="KW-0805">Transcription regulation</keyword>
<dbReference type="Proteomes" id="UP000525298">
    <property type="component" value="Unassembled WGS sequence"/>
</dbReference>
<protein>
    <recommendedName>
        <fullName evidence="6">Transcription antitermination protein NusB</fullName>
    </recommendedName>
    <alternativeName>
        <fullName evidence="6">Antitermination factor NusB</fullName>
    </alternativeName>
</protein>
<dbReference type="HAMAP" id="MF_00073">
    <property type="entry name" value="NusB"/>
    <property type="match status" value="1"/>
</dbReference>
<name>A0A7W0C6Y7_9BACT</name>
<evidence type="ECO:0000256" key="5">
    <source>
        <dbReference type="ARBA" id="ARBA00023163"/>
    </source>
</evidence>
<evidence type="ECO:0000256" key="4">
    <source>
        <dbReference type="ARBA" id="ARBA00023015"/>
    </source>
</evidence>
<organism evidence="8 9">
    <name type="scientific">Desulfosalsimonas propionicica</name>
    <dbReference type="NCBI Taxonomy" id="332175"/>
    <lineage>
        <taxon>Bacteria</taxon>
        <taxon>Pseudomonadati</taxon>
        <taxon>Thermodesulfobacteriota</taxon>
        <taxon>Desulfobacteria</taxon>
        <taxon>Desulfobacterales</taxon>
        <taxon>Desulfosalsimonadaceae</taxon>
        <taxon>Desulfosalsimonas</taxon>
    </lineage>
</organism>
<dbReference type="AlphaFoldDB" id="A0A7W0C6Y7"/>
<evidence type="ECO:0000256" key="1">
    <source>
        <dbReference type="ARBA" id="ARBA00005952"/>
    </source>
</evidence>
<dbReference type="Pfam" id="PF01029">
    <property type="entry name" value="NusB"/>
    <property type="match status" value="1"/>
</dbReference>
<comment type="caution">
    <text evidence="8">The sequence shown here is derived from an EMBL/GenBank/DDBJ whole genome shotgun (WGS) entry which is preliminary data.</text>
</comment>
<evidence type="ECO:0000256" key="6">
    <source>
        <dbReference type="HAMAP-Rule" id="MF_00073"/>
    </source>
</evidence>
<evidence type="ECO:0000313" key="8">
    <source>
        <dbReference type="EMBL" id="MBA2880304.1"/>
    </source>
</evidence>
<keyword evidence="9" id="KW-1185">Reference proteome</keyword>